<evidence type="ECO:0000313" key="2">
    <source>
        <dbReference type="EMBL" id="PZD74840.1"/>
    </source>
</evidence>
<gene>
    <name evidence="2" type="ORF">C1752_00984</name>
</gene>
<keyword evidence="1" id="KW-0812">Transmembrane</keyword>
<keyword evidence="3" id="KW-1185">Reference proteome</keyword>
<feature type="transmembrane region" description="Helical" evidence="1">
    <location>
        <begin position="84"/>
        <end position="105"/>
    </location>
</feature>
<accession>A0A2W1JNC7</accession>
<dbReference type="OrthoDB" id="7361074at2"/>
<name>A0A2W1JNC7_9CYAN</name>
<dbReference type="RefSeq" id="WP_110984936.1">
    <property type="nucleotide sequence ID" value="NZ_CAWNWM010000002.1"/>
</dbReference>
<feature type="transmembrane region" description="Helical" evidence="1">
    <location>
        <begin position="117"/>
        <end position="141"/>
    </location>
</feature>
<dbReference type="EMBL" id="PQWO01000002">
    <property type="protein sequence ID" value="PZD74840.1"/>
    <property type="molecule type" value="Genomic_DNA"/>
</dbReference>
<dbReference type="AlphaFoldDB" id="A0A2W1JNC7"/>
<keyword evidence="1" id="KW-0472">Membrane</keyword>
<sequence length="153" mass="16595">MIKKNRLRLLISFGAGFISVLLLHQGVLALLNRVEFIPVSPYSLKSTQPLGIPQVFSSAFWGGLWGIALSLFGSRIKGNTRYWVTTLLFGAFAPTAVFLFVVLPLKGLPIAGGWQPNLIATGLMVNGAWGLGVASVIRWLSREGGRDKEARSV</sequence>
<dbReference type="Proteomes" id="UP000248857">
    <property type="component" value="Unassembled WGS sequence"/>
</dbReference>
<evidence type="ECO:0000313" key="3">
    <source>
        <dbReference type="Proteomes" id="UP000248857"/>
    </source>
</evidence>
<keyword evidence="1" id="KW-1133">Transmembrane helix</keyword>
<feature type="transmembrane region" description="Helical" evidence="1">
    <location>
        <begin position="51"/>
        <end position="72"/>
    </location>
</feature>
<proteinExistence type="predicted"/>
<reference evidence="2 3" key="1">
    <citation type="journal article" date="2018" name="Sci. Rep.">
        <title>A novel species of the marine cyanobacterium Acaryochloris with a unique pigment content and lifestyle.</title>
        <authorList>
            <person name="Partensky F."/>
            <person name="Six C."/>
            <person name="Ratin M."/>
            <person name="Garczarek L."/>
            <person name="Vaulot D."/>
            <person name="Probert I."/>
            <person name="Calteau A."/>
            <person name="Gourvil P."/>
            <person name="Marie D."/>
            <person name="Grebert T."/>
            <person name="Bouchier C."/>
            <person name="Le Panse S."/>
            <person name="Gachenot M."/>
            <person name="Rodriguez F."/>
            <person name="Garrido J.L."/>
        </authorList>
    </citation>
    <scope>NUCLEOTIDE SEQUENCE [LARGE SCALE GENOMIC DNA]</scope>
    <source>
        <strain evidence="2 3">RCC1774</strain>
    </source>
</reference>
<organism evidence="2 3">
    <name type="scientific">Acaryochloris thomasi RCC1774</name>
    <dbReference type="NCBI Taxonomy" id="1764569"/>
    <lineage>
        <taxon>Bacteria</taxon>
        <taxon>Bacillati</taxon>
        <taxon>Cyanobacteriota</taxon>
        <taxon>Cyanophyceae</taxon>
        <taxon>Acaryochloridales</taxon>
        <taxon>Acaryochloridaceae</taxon>
        <taxon>Acaryochloris</taxon>
        <taxon>Acaryochloris thomasi</taxon>
    </lineage>
</organism>
<comment type="caution">
    <text evidence="2">The sequence shown here is derived from an EMBL/GenBank/DDBJ whole genome shotgun (WGS) entry which is preliminary data.</text>
</comment>
<feature type="transmembrane region" description="Helical" evidence="1">
    <location>
        <begin position="7"/>
        <end position="31"/>
    </location>
</feature>
<protein>
    <submittedName>
        <fullName evidence="2">Uncharacterized protein</fullName>
    </submittedName>
</protein>
<evidence type="ECO:0000256" key="1">
    <source>
        <dbReference type="SAM" id="Phobius"/>
    </source>
</evidence>